<reference evidence="1" key="1">
    <citation type="submission" date="2018-07" db="EMBL/GenBank/DDBJ databases">
        <authorList>
            <consortium name="PulseNet: The National Subtyping Network for Foodborne Disease Surveillance"/>
            <person name="Tarr C.L."/>
            <person name="Trees E."/>
            <person name="Katz L.S."/>
            <person name="Carleton-Romer H.A."/>
            <person name="Stroika S."/>
            <person name="Kucerova Z."/>
            <person name="Roache K.F."/>
            <person name="Sabol A.L."/>
            <person name="Besser J."/>
            <person name="Gerner-Smidt P."/>
        </authorList>
    </citation>
    <scope>NUCLEOTIDE SEQUENCE</scope>
    <source>
        <strain evidence="1">PNUSAS029138</strain>
    </source>
</reference>
<sequence length="458" mass="51205">MSIVKDDHNATLRQWHEELQEQRGARASLRRSVTVNDVCLSEGFRSLLMQTHTLWKIEGQEWRFTALALTAAVAAHIKSIDERQKFAAQLNNVMSELRFSRLCAVKTPDELLRQLRRAVKLLNGTVNLISLAEDIFHWCQENNELLNHHRRQQRPTEFIRIRWALAGNIGIRSGRIAREAAQILIDSGIDAKKAVEYVEKIANCFGKIKADKKAKDPLTNADTEQLVHISPAEFEAVKALAHRLAEEKRPATEEEAALLRHDRMAVDIAMFGRMLANKPDFNVEAACQVAHAFGVSETIVEDDFFTAVDDLRAASDDAGAGHLGETGFGSALFYTYICIDKDLLVKNLNGNEELANKTLRAFTEAALKVSPTGKQNSFASRAYASWALAEKGTDQPRSLAAAFYEPINGTDQLNVAVKRITALRENMNAVYAQETAFKDFNVMNQQGSMKDMLDFICA</sequence>
<evidence type="ECO:0000313" key="1">
    <source>
        <dbReference type="EMBL" id="EBU3911636.1"/>
    </source>
</evidence>
<dbReference type="CDD" id="cd09731">
    <property type="entry name" value="Cse2_I-E"/>
    <property type="match status" value="1"/>
</dbReference>
<dbReference type="InterPro" id="IPR010148">
    <property type="entry name" value="CRISPR-assoc_prot_CT1975"/>
</dbReference>
<dbReference type="InterPro" id="IPR013382">
    <property type="entry name" value="CRISPR-assoc_prot_Cse2"/>
</dbReference>
<gene>
    <name evidence="1" type="primary">cas7e</name>
    <name evidence="1" type="ORF">CWK15_09245</name>
</gene>
<organism evidence="1">
    <name type="scientific">Salmonella enterica</name>
    <name type="common">Salmonella choleraesuis</name>
    <dbReference type="NCBI Taxonomy" id="28901"/>
    <lineage>
        <taxon>Bacteria</taxon>
        <taxon>Pseudomonadati</taxon>
        <taxon>Pseudomonadota</taxon>
        <taxon>Gammaproteobacteria</taxon>
        <taxon>Enterobacterales</taxon>
        <taxon>Enterobacteriaceae</taxon>
        <taxon>Salmonella</taxon>
    </lineage>
</organism>
<dbReference type="InterPro" id="IPR038287">
    <property type="entry name" value="Cse2_sf"/>
</dbReference>
<dbReference type="Pfam" id="PF09344">
    <property type="entry name" value="Cas_CT1975"/>
    <property type="match status" value="1"/>
</dbReference>
<dbReference type="NCBIfam" id="TIGR02548">
    <property type="entry name" value="casB_cse2"/>
    <property type="match status" value="1"/>
</dbReference>
<protein>
    <submittedName>
        <fullName evidence="1">Type I-E CRISPR-associated protein Cas7/Cse4/CasC</fullName>
    </submittedName>
</protein>
<dbReference type="Gene3D" id="1.10.520.40">
    <property type="entry name" value="CRISPR-associated protein Cse2"/>
    <property type="match status" value="1"/>
</dbReference>
<dbReference type="Pfam" id="PF09485">
    <property type="entry name" value="CRISPR_Cse2"/>
    <property type="match status" value="1"/>
</dbReference>
<dbReference type="NCBIfam" id="TIGR01869">
    <property type="entry name" value="casC_Cse4"/>
    <property type="match status" value="1"/>
</dbReference>
<accession>A0A5V3YDY3</accession>
<dbReference type="AlphaFoldDB" id="A0A5V3YDY3"/>
<name>A0A5V3YDY3_SALER</name>
<proteinExistence type="predicted"/>
<comment type="caution">
    <text evidence="1">The sequence shown here is derived from an EMBL/GenBank/DDBJ whole genome shotgun (WGS) entry which is preliminary data.</text>
</comment>
<dbReference type="EMBL" id="AAHBYH010000006">
    <property type="protein sequence ID" value="EBU3911636.1"/>
    <property type="molecule type" value="Genomic_DNA"/>
</dbReference>